<dbReference type="AlphaFoldDB" id="A0A915J0K5"/>
<protein>
    <submittedName>
        <fullName evidence="2">Uncharacterized protein</fullName>
    </submittedName>
</protein>
<proteinExistence type="predicted"/>
<name>A0A915J0K5_ROMCU</name>
<evidence type="ECO:0000313" key="2">
    <source>
        <dbReference type="WBParaSite" id="nRc.2.0.1.t19915-RA"/>
    </source>
</evidence>
<sequence>MGNKSLTGRNIETDGHRRPFAAYARHFRFSFLQFDYGILGVETGILSQNFRYDQNGVGERLNAQTLAAFRFVFQLPFLQ</sequence>
<dbReference type="Proteomes" id="UP000887565">
    <property type="component" value="Unplaced"/>
</dbReference>
<reference evidence="2" key="1">
    <citation type="submission" date="2022-11" db="UniProtKB">
        <authorList>
            <consortium name="WormBaseParasite"/>
        </authorList>
    </citation>
    <scope>IDENTIFICATION</scope>
</reference>
<keyword evidence="1" id="KW-1185">Reference proteome</keyword>
<evidence type="ECO:0000313" key="1">
    <source>
        <dbReference type="Proteomes" id="UP000887565"/>
    </source>
</evidence>
<dbReference type="WBParaSite" id="nRc.2.0.1.t19915-RA">
    <property type="protein sequence ID" value="nRc.2.0.1.t19915-RA"/>
    <property type="gene ID" value="nRc.2.0.1.g19915"/>
</dbReference>
<accession>A0A915J0K5</accession>
<organism evidence="1 2">
    <name type="scientific">Romanomermis culicivorax</name>
    <name type="common">Nematode worm</name>
    <dbReference type="NCBI Taxonomy" id="13658"/>
    <lineage>
        <taxon>Eukaryota</taxon>
        <taxon>Metazoa</taxon>
        <taxon>Ecdysozoa</taxon>
        <taxon>Nematoda</taxon>
        <taxon>Enoplea</taxon>
        <taxon>Dorylaimia</taxon>
        <taxon>Mermithida</taxon>
        <taxon>Mermithoidea</taxon>
        <taxon>Mermithidae</taxon>
        <taxon>Romanomermis</taxon>
    </lineage>
</organism>